<keyword evidence="1" id="KW-1133">Transmembrane helix</keyword>
<reference evidence="2 3" key="1">
    <citation type="submission" date="2009-02" db="EMBL/GenBank/DDBJ databases">
        <authorList>
            <person name="Fulton L."/>
            <person name="Clifton S."/>
            <person name="Fulton B."/>
            <person name="Xu J."/>
            <person name="Minx P."/>
            <person name="Pepin K.H."/>
            <person name="Johnson M."/>
            <person name="Bhonagiri V."/>
            <person name="Nash W.E."/>
            <person name="Mardis E.R."/>
            <person name="Wilson R.K."/>
        </authorList>
    </citation>
    <scope>NUCLEOTIDE SEQUENCE [LARGE SCALE GENOMIC DNA]</scope>
    <source>
        <strain evidence="2 3">ATCC 27758</strain>
    </source>
</reference>
<keyword evidence="1" id="KW-0472">Membrane</keyword>
<evidence type="ECO:0000256" key="1">
    <source>
        <dbReference type="SAM" id="Phobius"/>
    </source>
</evidence>
<evidence type="ECO:0000313" key="2">
    <source>
        <dbReference type="EMBL" id="EEG89019.1"/>
    </source>
</evidence>
<feature type="transmembrane region" description="Helical" evidence="1">
    <location>
        <begin position="20"/>
        <end position="40"/>
    </location>
</feature>
<name>C0BA95_9FIRM</name>
<evidence type="ECO:0000313" key="3">
    <source>
        <dbReference type="Proteomes" id="UP000003793"/>
    </source>
</evidence>
<accession>C0BA95</accession>
<dbReference type="HOGENOM" id="CLU_3232253_0_0_9"/>
<protein>
    <recommendedName>
        <fullName evidence="4">Signal peptidase II</fullName>
    </recommendedName>
</protein>
<gene>
    <name evidence="2" type="ORF">COPCOM_01996</name>
</gene>
<dbReference type="EMBL" id="ABVR01000041">
    <property type="protein sequence ID" value="EEG89019.1"/>
    <property type="molecule type" value="Genomic_DNA"/>
</dbReference>
<dbReference type="AlphaFoldDB" id="C0BA95"/>
<sequence length="43" mass="4849">MVDYLSLKTKNRKLSDITFNLSDLALFAGAVLTVWSSLFGKKR</sequence>
<organism evidence="2 3">
    <name type="scientific">Coprococcus comes ATCC 27758</name>
    <dbReference type="NCBI Taxonomy" id="470146"/>
    <lineage>
        <taxon>Bacteria</taxon>
        <taxon>Bacillati</taxon>
        <taxon>Bacillota</taxon>
        <taxon>Clostridia</taxon>
        <taxon>Lachnospirales</taxon>
        <taxon>Lachnospiraceae</taxon>
        <taxon>Coprococcus</taxon>
    </lineage>
</organism>
<comment type="caution">
    <text evidence="2">The sequence shown here is derived from an EMBL/GenBank/DDBJ whole genome shotgun (WGS) entry which is preliminary data.</text>
</comment>
<keyword evidence="1" id="KW-0812">Transmembrane</keyword>
<dbReference type="Proteomes" id="UP000003793">
    <property type="component" value="Unassembled WGS sequence"/>
</dbReference>
<reference evidence="2 3" key="2">
    <citation type="submission" date="2009-03" db="EMBL/GenBank/DDBJ databases">
        <title>Draft genome sequence of Coprococcus comes (ATCC 27758).</title>
        <authorList>
            <person name="Sudarsanam P."/>
            <person name="Ley R."/>
            <person name="Guruge J."/>
            <person name="Turnbaugh P.J."/>
            <person name="Mahowald M."/>
            <person name="Liep D."/>
            <person name="Gordon J."/>
        </authorList>
    </citation>
    <scope>NUCLEOTIDE SEQUENCE [LARGE SCALE GENOMIC DNA]</scope>
    <source>
        <strain evidence="2 3">ATCC 27758</strain>
    </source>
</reference>
<proteinExistence type="predicted"/>
<evidence type="ECO:0008006" key="4">
    <source>
        <dbReference type="Google" id="ProtNLM"/>
    </source>
</evidence>